<evidence type="ECO:0000313" key="2">
    <source>
        <dbReference type="Proteomes" id="UP000070174"/>
    </source>
</evidence>
<dbReference type="AlphaFoldDB" id="A0A133PQE6"/>
<gene>
    <name evidence="1" type="ORF">HMPREF3229_00717</name>
</gene>
<dbReference type="Proteomes" id="UP000070174">
    <property type="component" value="Unassembled WGS sequence"/>
</dbReference>
<accession>A0A133PQE6</accession>
<comment type="caution">
    <text evidence="1">The sequence shown here is derived from an EMBL/GenBank/DDBJ whole genome shotgun (WGS) entry which is preliminary data.</text>
</comment>
<sequence>MDTLKYQIPNDAKYFSTVRLMLSGILNILNRDIEEIEDIKMAVTESLNICHELTEDDHIDLVFEIEEDKNIKICVSEISEEKLEASEDLSLAKTIIDCLVDESHFDGSKFILSKKL</sequence>
<proteinExistence type="predicted"/>
<evidence type="ECO:0000313" key="1">
    <source>
        <dbReference type="EMBL" id="KXA30852.1"/>
    </source>
</evidence>
<organism evidence="1">
    <name type="scientific">Peptoniphilus harei</name>
    <dbReference type="NCBI Taxonomy" id="54005"/>
    <lineage>
        <taxon>Bacteria</taxon>
        <taxon>Bacillati</taxon>
        <taxon>Bacillota</taxon>
        <taxon>Tissierellia</taxon>
        <taxon>Tissierellales</taxon>
        <taxon>Peptoniphilaceae</taxon>
        <taxon>Peptoniphilus</taxon>
    </lineage>
</organism>
<dbReference type="RefSeq" id="WP_060799931.1">
    <property type="nucleotide sequence ID" value="NZ_CABJAL010000001.1"/>
</dbReference>
<protein>
    <submittedName>
        <fullName evidence="1">Uncharacterized protein</fullName>
    </submittedName>
</protein>
<dbReference type="PATRIC" id="fig|54005.3.peg.705"/>
<dbReference type="EMBL" id="LRQE01000023">
    <property type="protein sequence ID" value="KXA30852.1"/>
    <property type="molecule type" value="Genomic_DNA"/>
</dbReference>
<name>A0A133PQE6_9FIRM</name>
<reference evidence="1 2" key="1">
    <citation type="submission" date="2016-01" db="EMBL/GenBank/DDBJ databases">
        <authorList>
            <person name="Oliw E.H."/>
        </authorList>
    </citation>
    <scope>NUCLEOTIDE SEQUENCE [LARGE SCALE GENOMIC DNA]</scope>
    <source>
        <strain evidence="1 2">CMW7756A</strain>
    </source>
</reference>